<dbReference type="GO" id="GO:0005886">
    <property type="term" value="C:plasma membrane"/>
    <property type="evidence" value="ECO:0007669"/>
    <property type="project" value="TreeGrafter"/>
</dbReference>
<feature type="domain" description="GtrA/DPMS transmembrane" evidence="7">
    <location>
        <begin position="43"/>
        <end position="166"/>
    </location>
</feature>
<keyword evidence="4 6" id="KW-1133">Transmembrane helix</keyword>
<evidence type="ECO:0000256" key="2">
    <source>
        <dbReference type="ARBA" id="ARBA00009399"/>
    </source>
</evidence>
<dbReference type="GO" id="GO:0000271">
    <property type="term" value="P:polysaccharide biosynthetic process"/>
    <property type="evidence" value="ECO:0007669"/>
    <property type="project" value="InterPro"/>
</dbReference>
<evidence type="ECO:0000256" key="3">
    <source>
        <dbReference type="ARBA" id="ARBA00022692"/>
    </source>
</evidence>
<evidence type="ECO:0000256" key="5">
    <source>
        <dbReference type="ARBA" id="ARBA00023136"/>
    </source>
</evidence>
<dbReference type="RefSeq" id="WP_012782758.1">
    <property type="nucleotide sequence ID" value="NC_013093.1"/>
</dbReference>
<feature type="transmembrane region" description="Helical" evidence="6">
    <location>
        <begin position="143"/>
        <end position="161"/>
    </location>
</feature>
<gene>
    <name evidence="8" type="ordered locus">Amir_0124</name>
</gene>
<proteinExistence type="inferred from homology"/>
<dbReference type="STRING" id="446462.Amir_0124"/>
<keyword evidence="5 6" id="KW-0472">Membrane</keyword>
<dbReference type="InterPro" id="IPR051401">
    <property type="entry name" value="GtrA_CellWall_Glycosyl"/>
</dbReference>
<organism evidence="8 9">
    <name type="scientific">Actinosynnema mirum (strain ATCC 29888 / DSM 43827 / JCM 3225 / NBRC 14064 / NCIMB 13271 / NRRL B-12336 / IMRU 3971 / 101)</name>
    <dbReference type="NCBI Taxonomy" id="446462"/>
    <lineage>
        <taxon>Bacteria</taxon>
        <taxon>Bacillati</taxon>
        <taxon>Actinomycetota</taxon>
        <taxon>Actinomycetes</taxon>
        <taxon>Pseudonocardiales</taxon>
        <taxon>Pseudonocardiaceae</taxon>
        <taxon>Actinosynnema</taxon>
    </lineage>
</organism>
<dbReference type="eggNOG" id="COG2246">
    <property type="taxonomic scope" value="Bacteria"/>
</dbReference>
<keyword evidence="3 6" id="KW-0812">Transmembrane</keyword>
<evidence type="ECO:0000259" key="7">
    <source>
        <dbReference type="Pfam" id="PF04138"/>
    </source>
</evidence>
<dbReference type="AlphaFoldDB" id="C6WDV0"/>
<evidence type="ECO:0000256" key="4">
    <source>
        <dbReference type="ARBA" id="ARBA00022989"/>
    </source>
</evidence>
<evidence type="ECO:0000256" key="1">
    <source>
        <dbReference type="ARBA" id="ARBA00004141"/>
    </source>
</evidence>
<evidence type="ECO:0000313" key="9">
    <source>
        <dbReference type="Proteomes" id="UP000002213"/>
    </source>
</evidence>
<feature type="transmembrane region" description="Helical" evidence="6">
    <location>
        <begin position="56"/>
        <end position="83"/>
    </location>
</feature>
<feature type="transmembrane region" description="Helical" evidence="6">
    <location>
        <begin position="104"/>
        <end position="123"/>
    </location>
</feature>
<dbReference type="PANTHER" id="PTHR38459">
    <property type="entry name" value="PROPHAGE BACTOPRENOL-LINKED GLUCOSE TRANSLOCASE HOMOLOG"/>
    <property type="match status" value="1"/>
</dbReference>
<dbReference type="Proteomes" id="UP000002213">
    <property type="component" value="Chromosome"/>
</dbReference>
<dbReference type="EMBL" id="CP001630">
    <property type="protein sequence ID" value="ACU34095.1"/>
    <property type="molecule type" value="Genomic_DNA"/>
</dbReference>
<keyword evidence="9" id="KW-1185">Reference proteome</keyword>
<accession>C6WDV0</accession>
<evidence type="ECO:0000256" key="6">
    <source>
        <dbReference type="SAM" id="Phobius"/>
    </source>
</evidence>
<protein>
    <submittedName>
        <fullName evidence="8">GtrA family protein</fullName>
    </submittedName>
</protein>
<dbReference type="PANTHER" id="PTHR38459:SF1">
    <property type="entry name" value="PROPHAGE BACTOPRENOL-LINKED GLUCOSE TRANSLOCASE HOMOLOG"/>
    <property type="match status" value="1"/>
</dbReference>
<reference evidence="8 9" key="1">
    <citation type="journal article" date="2009" name="Stand. Genomic Sci.">
        <title>Complete genome sequence of Actinosynnema mirum type strain (101).</title>
        <authorList>
            <person name="Land M."/>
            <person name="Lapidus A."/>
            <person name="Mayilraj S."/>
            <person name="Chen F."/>
            <person name="Copeland A."/>
            <person name="Del Rio T.G."/>
            <person name="Nolan M."/>
            <person name="Lucas S."/>
            <person name="Tice H."/>
            <person name="Cheng J.F."/>
            <person name="Chertkov O."/>
            <person name="Bruce D."/>
            <person name="Goodwin L."/>
            <person name="Pitluck S."/>
            <person name="Rohde M."/>
            <person name="Goker M."/>
            <person name="Pati A."/>
            <person name="Ivanova N."/>
            <person name="Mavromatis K."/>
            <person name="Chen A."/>
            <person name="Palaniappan K."/>
            <person name="Hauser L."/>
            <person name="Chang Y.J."/>
            <person name="Jeffries C.C."/>
            <person name="Brettin T."/>
            <person name="Detter J.C."/>
            <person name="Han C."/>
            <person name="Chain P."/>
            <person name="Tindall B.J."/>
            <person name="Bristow J."/>
            <person name="Eisen J.A."/>
            <person name="Markowitz V."/>
            <person name="Hugenholtz P."/>
            <person name="Kyrpides N.C."/>
            <person name="Klenk H.P."/>
        </authorList>
    </citation>
    <scope>NUCLEOTIDE SEQUENCE [LARGE SCALE GENOMIC DNA]</scope>
    <source>
        <strain evidence="9">ATCC 29888 / DSM 43827 / JCM 3225 / NBRC 14064 / NCIMB 13271 / NRRL B-12336 / IMRU 3971 / 101</strain>
    </source>
</reference>
<dbReference type="KEGG" id="ami:Amir_0124"/>
<dbReference type="HOGENOM" id="CLU_083873_4_2_11"/>
<dbReference type="InterPro" id="IPR007267">
    <property type="entry name" value="GtrA_DPMS_TM"/>
</dbReference>
<sequence length="169" mass="17465">MAVDDQAGRDPAEQALAPEPVISPVPAPVPQPAPSGGLGQLVRFGLVGGVNTLIDLVLYMVLTGAGLPFVVANFVSTSAGMGFSFVANKYFTFGGGGGGAAKQGALFFAFTAFGLWVIHPVVILGAEALMAALDQPLTGLAAWLPKLAAICAGLVWNYTAYSRVVFRRR</sequence>
<evidence type="ECO:0000313" key="8">
    <source>
        <dbReference type="EMBL" id="ACU34095.1"/>
    </source>
</evidence>
<comment type="subcellular location">
    <subcellularLocation>
        <location evidence="1">Membrane</location>
        <topology evidence="1">Multi-pass membrane protein</topology>
    </subcellularLocation>
</comment>
<dbReference type="Pfam" id="PF04138">
    <property type="entry name" value="GtrA_DPMS_TM"/>
    <property type="match status" value="1"/>
</dbReference>
<name>C6WDV0_ACTMD</name>
<comment type="similarity">
    <text evidence="2">Belongs to the GtrA family.</text>
</comment>